<proteinExistence type="predicted"/>
<dbReference type="RefSeq" id="WP_145375401.1">
    <property type="nucleotide sequence ID" value="NZ_CP036276.1"/>
</dbReference>
<gene>
    <name evidence="1" type="ORF">Mal52_17430</name>
</gene>
<dbReference type="GO" id="GO:0047617">
    <property type="term" value="F:fatty acyl-CoA hydrolase activity"/>
    <property type="evidence" value="ECO:0007669"/>
    <property type="project" value="TreeGrafter"/>
</dbReference>
<dbReference type="InterPro" id="IPR029069">
    <property type="entry name" value="HotDog_dom_sf"/>
</dbReference>
<evidence type="ECO:0000313" key="1">
    <source>
        <dbReference type="EMBL" id="QDU43271.1"/>
    </source>
</evidence>
<dbReference type="InterPro" id="IPR050563">
    <property type="entry name" value="4-hydroxybenzoyl-CoA_TE"/>
</dbReference>
<evidence type="ECO:0000313" key="2">
    <source>
        <dbReference type="Proteomes" id="UP000319383"/>
    </source>
</evidence>
<dbReference type="Pfam" id="PF13279">
    <property type="entry name" value="4HBT_2"/>
    <property type="match status" value="1"/>
</dbReference>
<dbReference type="PANTHER" id="PTHR31793">
    <property type="entry name" value="4-HYDROXYBENZOYL-COA THIOESTERASE FAMILY MEMBER"/>
    <property type="match status" value="1"/>
</dbReference>
<keyword evidence="2" id="KW-1185">Reference proteome</keyword>
<name>A0A517ZLA9_9PLAN</name>
<dbReference type="SUPFAM" id="SSF54637">
    <property type="entry name" value="Thioesterase/thiol ester dehydrase-isomerase"/>
    <property type="match status" value="1"/>
</dbReference>
<dbReference type="KEGG" id="sdyn:Mal52_17430"/>
<accession>A0A517ZLA9</accession>
<dbReference type="CDD" id="cd00586">
    <property type="entry name" value="4HBT"/>
    <property type="match status" value="1"/>
</dbReference>
<protein>
    <submittedName>
        <fullName evidence="1">Acyl-ACP thioesterase</fullName>
    </submittedName>
</protein>
<reference evidence="1 2" key="1">
    <citation type="submission" date="2019-02" db="EMBL/GenBank/DDBJ databases">
        <title>Deep-cultivation of Planctomycetes and their phenomic and genomic characterization uncovers novel biology.</title>
        <authorList>
            <person name="Wiegand S."/>
            <person name="Jogler M."/>
            <person name="Boedeker C."/>
            <person name="Pinto D."/>
            <person name="Vollmers J."/>
            <person name="Rivas-Marin E."/>
            <person name="Kohn T."/>
            <person name="Peeters S.H."/>
            <person name="Heuer A."/>
            <person name="Rast P."/>
            <person name="Oberbeckmann S."/>
            <person name="Bunk B."/>
            <person name="Jeske O."/>
            <person name="Meyerdierks A."/>
            <person name="Storesund J.E."/>
            <person name="Kallscheuer N."/>
            <person name="Luecker S."/>
            <person name="Lage O.M."/>
            <person name="Pohl T."/>
            <person name="Merkel B.J."/>
            <person name="Hornburger P."/>
            <person name="Mueller R.-W."/>
            <person name="Bruemmer F."/>
            <person name="Labrenz M."/>
            <person name="Spormann A.M."/>
            <person name="Op den Camp H."/>
            <person name="Overmann J."/>
            <person name="Amann R."/>
            <person name="Jetten M.S.M."/>
            <person name="Mascher T."/>
            <person name="Medema M.H."/>
            <person name="Devos D.P."/>
            <person name="Kaster A.-K."/>
            <person name="Ovreas L."/>
            <person name="Rohde M."/>
            <person name="Galperin M.Y."/>
            <person name="Jogler C."/>
        </authorList>
    </citation>
    <scope>NUCLEOTIDE SEQUENCE [LARGE SCALE GENOMIC DNA]</scope>
    <source>
        <strain evidence="1 2">Mal52</strain>
    </source>
</reference>
<dbReference type="Proteomes" id="UP000319383">
    <property type="component" value="Chromosome"/>
</dbReference>
<sequence length="136" mass="15693">MSKLAFDLEIYSYQIDFAQHVSNIVYIEWMEIGRLQLLKAMGMPLDKIAEQGFHPILVETQISYKKPFFLGEVVLGHVWVTELAKVSVWLEFSFADEQGETRATGRQRGLFVDSATSRPKRLTAEQMSVFERFRDG</sequence>
<dbReference type="Gene3D" id="3.10.129.10">
    <property type="entry name" value="Hotdog Thioesterase"/>
    <property type="match status" value="1"/>
</dbReference>
<organism evidence="1 2">
    <name type="scientific">Symmachiella dynata</name>
    <dbReference type="NCBI Taxonomy" id="2527995"/>
    <lineage>
        <taxon>Bacteria</taxon>
        <taxon>Pseudomonadati</taxon>
        <taxon>Planctomycetota</taxon>
        <taxon>Planctomycetia</taxon>
        <taxon>Planctomycetales</taxon>
        <taxon>Planctomycetaceae</taxon>
        <taxon>Symmachiella</taxon>
    </lineage>
</organism>
<dbReference type="PANTHER" id="PTHR31793:SF24">
    <property type="entry name" value="LONG-CHAIN ACYL-COA THIOESTERASE FADM"/>
    <property type="match status" value="1"/>
</dbReference>
<dbReference type="EMBL" id="CP036276">
    <property type="protein sequence ID" value="QDU43271.1"/>
    <property type="molecule type" value="Genomic_DNA"/>
</dbReference>
<dbReference type="AlphaFoldDB" id="A0A517ZLA9"/>